<dbReference type="EMBL" id="QHHU01000067">
    <property type="protein sequence ID" value="RSM37627.1"/>
    <property type="molecule type" value="Genomic_DNA"/>
</dbReference>
<accession>A0A428W3K9</accession>
<sequence length="122" mass="13726">MRVLPAERLHLVDESRVDMAYEDRDGCVVVHPDGVLDALTYRELRDRLVKLAVGVPRAVIADIGDLQIPSESGHRHRSRRLNRAPATAGKWESGKVQRGRMNHDGARRWCPRTAPWVSAGEL</sequence>
<organism evidence="2 3">
    <name type="scientific">Amycolatopsis balhimycina DSM 5908</name>
    <dbReference type="NCBI Taxonomy" id="1081091"/>
    <lineage>
        <taxon>Bacteria</taxon>
        <taxon>Bacillati</taxon>
        <taxon>Actinomycetota</taxon>
        <taxon>Actinomycetes</taxon>
        <taxon>Pseudonocardiales</taxon>
        <taxon>Pseudonocardiaceae</taxon>
        <taxon>Amycolatopsis</taxon>
    </lineage>
</organism>
<evidence type="ECO:0000313" key="3">
    <source>
        <dbReference type="Proteomes" id="UP000286716"/>
    </source>
</evidence>
<evidence type="ECO:0000313" key="2">
    <source>
        <dbReference type="EMBL" id="RSM37627.1"/>
    </source>
</evidence>
<name>A0A428W3K9_AMYBA</name>
<feature type="region of interest" description="Disordered" evidence="1">
    <location>
        <begin position="71"/>
        <end position="107"/>
    </location>
</feature>
<comment type="caution">
    <text evidence="2">The sequence shown here is derived from an EMBL/GenBank/DDBJ whole genome shotgun (WGS) entry which is preliminary data.</text>
</comment>
<dbReference type="Proteomes" id="UP000286716">
    <property type="component" value="Unassembled WGS sequence"/>
</dbReference>
<dbReference type="InterPro" id="IPR036513">
    <property type="entry name" value="STAS_dom_sf"/>
</dbReference>
<keyword evidence="3" id="KW-1185">Reference proteome</keyword>
<protein>
    <submittedName>
        <fullName evidence="2">Uncharacterized protein</fullName>
    </submittedName>
</protein>
<dbReference type="Gene3D" id="3.30.750.24">
    <property type="entry name" value="STAS domain"/>
    <property type="match status" value="1"/>
</dbReference>
<evidence type="ECO:0000256" key="1">
    <source>
        <dbReference type="SAM" id="MobiDB-lite"/>
    </source>
</evidence>
<dbReference type="AlphaFoldDB" id="A0A428W3K9"/>
<proteinExistence type="predicted"/>
<gene>
    <name evidence="2" type="ORF">DMA12_35935</name>
</gene>
<reference evidence="2 3" key="1">
    <citation type="submission" date="2018-05" db="EMBL/GenBank/DDBJ databases">
        <title>Evolution of GPA BGCs.</title>
        <authorList>
            <person name="Waglechner N."/>
            <person name="Wright G.D."/>
        </authorList>
    </citation>
    <scope>NUCLEOTIDE SEQUENCE [LARGE SCALE GENOMIC DNA]</scope>
    <source>
        <strain evidence="2 3">DSM 5908</strain>
    </source>
</reference>